<keyword evidence="5" id="KW-0997">Cell inner membrane</keyword>
<evidence type="ECO:0000256" key="3">
    <source>
        <dbReference type="ARBA" id="ARBA00022448"/>
    </source>
</evidence>
<feature type="binding site" evidence="12">
    <location>
        <position position="218"/>
    </location>
    <ligand>
        <name>K(+)</name>
        <dbReference type="ChEBI" id="CHEBI:29103"/>
    </ligand>
</feature>
<evidence type="ECO:0000256" key="7">
    <source>
        <dbReference type="ARBA" id="ARBA00022692"/>
    </source>
</evidence>
<evidence type="ECO:0000256" key="10">
    <source>
        <dbReference type="ARBA" id="ARBA00023065"/>
    </source>
</evidence>
<keyword evidence="12" id="KW-0479">Metal-binding</keyword>
<feature type="transmembrane region" description="Helical" evidence="13">
    <location>
        <begin position="37"/>
        <end position="58"/>
    </location>
</feature>
<evidence type="ECO:0000256" key="4">
    <source>
        <dbReference type="ARBA" id="ARBA00022475"/>
    </source>
</evidence>
<dbReference type="EMBL" id="DXDX01000008">
    <property type="protein sequence ID" value="HIY20360.1"/>
    <property type="molecule type" value="Genomic_DNA"/>
</dbReference>
<feature type="transmembrane region" description="Helical" evidence="13">
    <location>
        <begin position="390"/>
        <end position="410"/>
    </location>
</feature>
<feature type="transmembrane region" description="Helical" evidence="13">
    <location>
        <begin position="451"/>
        <end position="472"/>
    </location>
</feature>
<feature type="binding site" evidence="12">
    <location>
        <position position="311"/>
    </location>
    <ligand>
        <name>K(+)</name>
        <dbReference type="ChEBI" id="CHEBI:29103"/>
    </ligand>
</feature>
<evidence type="ECO:0000256" key="1">
    <source>
        <dbReference type="ARBA" id="ARBA00004429"/>
    </source>
</evidence>
<dbReference type="PANTHER" id="PTHR32024">
    <property type="entry name" value="TRK SYSTEM POTASSIUM UPTAKE PROTEIN TRKG-RELATED"/>
    <property type="match status" value="1"/>
</dbReference>
<dbReference type="InterPro" id="IPR004772">
    <property type="entry name" value="TrkH"/>
</dbReference>
<dbReference type="PIRSF" id="PIRSF006247">
    <property type="entry name" value="TrkH"/>
    <property type="match status" value="1"/>
</dbReference>
<feature type="transmembrane region" description="Helical" evidence="13">
    <location>
        <begin position="181"/>
        <end position="200"/>
    </location>
</feature>
<organism evidence="14 15">
    <name type="scientific">Candidatus Flavonifractor merdigallinarum</name>
    <dbReference type="NCBI Taxonomy" id="2838589"/>
    <lineage>
        <taxon>Bacteria</taxon>
        <taxon>Bacillati</taxon>
        <taxon>Bacillota</taxon>
        <taxon>Clostridia</taxon>
        <taxon>Eubacteriales</taxon>
        <taxon>Oscillospiraceae</taxon>
        <taxon>Flavonifractor</taxon>
    </lineage>
</organism>
<dbReference type="GO" id="GO:0005886">
    <property type="term" value="C:plasma membrane"/>
    <property type="evidence" value="ECO:0007669"/>
    <property type="project" value="UniProtKB-SubCell"/>
</dbReference>
<evidence type="ECO:0000313" key="15">
    <source>
        <dbReference type="Proteomes" id="UP000823868"/>
    </source>
</evidence>
<reference evidence="14" key="2">
    <citation type="submission" date="2021-04" db="EMBL/GenBank/DDBJ databases">
        <authorList>
            <person name="Gilroy R."/>
        </authorList>
    </citation>
    <scope>NUCLEOTIDE SEQUENCE</scope>
    <source>
        <strain evidence="14">ChiBcec16_6824</strain>
    </source>
</reference>
<sequence length="480" mass="52918">MNREAIRFILGWILNVEAALLLLPTLVAAIYRESSGWCFVITIVLCLAIGIPCTFGGLRQKVFHSREGLVIVALSWLVLSVVGAIPFVLSGAIPHPVDALFETVSGFTTTGASILTDVEVLPRCILFWRSFTHWIGGMGILVFILSILPLSGGYHMHLMKAESPGPEVSKLAPRVQSTAKILYGIYLVLTVVEVILLLAGQMPLFDALTTAFGTAGTGGFGIKNDSITSYSPYIQYVVTIFMILFGVNFNAYFLILMGRAKQLRYAEEVWTYLGIIAASVAVIAVNTYRMYQSVEETFRHAAFQVASIITTTGFATTDFDQWPQLSRTILVMLMFIGACAGSTGGGIKVSRLLILVKSIRMEFHYFLHPREVRCLWLEGHAVSSDTIRSVNVFLITYMMVFAISSLLISLDNQDLVTNFTAVAATLNNIGPGLAAVGPTQNFSHFSIFSKLILTFDMLAGRLELFPVLLIFFPRTWKRFS</sequence>
<protein>
    <submittedName>
        <fullName evidence="14">TrkH family potassium uptake protein</fullName>
    </submittedName>
</protein>
<reference evidence="14" key="1">
    <citation type="journal article" date="2021" name="PeerJ">
        <title>Extensive microbial diversity within the chicken gut microbiome revealed by metagenomics and culture.</title>
        <authorList>
            <person name="Gilroy R."/>
            <person name="Ravi A."/>
            <person name="Getino M."/>
            <person name="Pursley I."/>
            <person name="Horton D.L."/>
            <person name="Alikhan N.F."/>
            <person name="Baker D."/>
            <person name="Gharbi K."/>
            <person name="Hall N."/>
            <person name="Watson M."/>
            <person name="Adriaenssens E.M."/>
            <person name="Foster-Nyarko E."/>
            <person name="Jarju S."/>
            <person name="Secka A."/>
            <person name="Antonio M."/>
            <person name="Oren A."/>
            <person name="Chaudhuri R.R."/>
            <person name="La Ragione R."/>
            <person name="Hildebrand F."/>
            <person name="Pallen M.J."/>
        </authorList>
    </citation>
    <scope>NUCLEOTIDE SEQUENCE</scope>
    <source>
        <strain evidence="14">ChiBcec16_6824</strain>
    </source>
</reference>
<dbReference type="InterPro" id="IPR003445">
    <property type="entry name" value="Cat_transpt"/>
</dbReference>
<keyword evidence="8 12" id="KW-0630">Potassium</keyword>
<proteinExistence type="inferred from homology"/>
<evidence type="ECO:0000256" key="2">
    <source>
        <dbReference type="ARBA" id="ARBA00009137"/>
    </source>
</evidence>
<feature type="transmembrane region" description="Helical" evidence="13">
    <location>
        <begin position="233"/>
        <end position="257"/>
    </location>
</feature>
<feature type="transmembrane region" description="Helical" evidence="13">
    <location>
        <begin position="12"/>
        <end position="31"/>
    </location>
</feature>
<keyword evidence="10" id="KW-0406">Ion transport</keyword>
<dbReference type="GO" id="GO:0015379">
    <property type="term" value="F:potassium:chloride symporter activity"/>
    <property type="evidence" value="ECO:0007669"/>
    <property type="project" value="InterPro"/>
</dbReference>
<evidence type="ECO:0000256" key="9">
    <source>
        <dbReference type="ARBA" id="ARBA00022989"/>
    </source>
</evidence>
<feature type="binding site" evidence="12">
    <location>
        <position position="312"/>
    </location>
    <ligand>
        <name>K(+)</name>
        <dbReference type="ChEBI" id="CHEBI:29103"/>
    </ligand>
</feature>
<feature type="binding site" evidence="12">
    <location>
        <position position="110"/>
    </location>
    <ligand>
        <name>K(+)</name>
        <dbReference type="ChEBI" id="CHEBI:29103"/>
    </ligand>
</feature>
<comment type="similarity">
    <text evidence="2">Belongs to the TrkH potassium transport family.</text>
</comment>
<feature type="transmembrane region" description="Helical" evidence="13">
    <location>
        <begin position="269"/>
        <end position="288"/>
    </location>
</feature>
<feature type="binding site" evidence="12">
    <location>
        <position position="428"/>
    </location>
    <ligand>
        <name>K(+)</name>
        <dbReference type="ChEBI" id="CHEBI:29103"/>
    </ligand>
</feature>
<evidence type="ECO:0000256" key="8">
    <source>
        <dbReference type="ARBA" id="ARBA00022958"/>
    </source>
</evidence>
<evidence type="ECO:0000256" key="12">
    <source>
        <dbReference type="PIRSR" id="PIRSR006247-1"/>
    </source>
</evidence>
<feature type="transmembrane region" description="Helical" evidence="13">
    <location>
        <begin position="70"/>
        <end position="93"/>
    </location>
</feature>
<evidence type="ECO:0000313" key="14">
    <source>
        <dbReference type="EMBL" id="HIY20360.1"/>
    </source>
</evidence>
<evidence type="ECO:0000256" key="5">
    <source>
        <dbReference type="ARBA" id="ARBA00022519"/>
    </source>
</evidence>
<evidence type="ECO:0000256" key="11">
    <source>
        <dbReference type="ARBA" id="ARBA00023136"/>
    </source>
</evidence>
<evidence type="ECO:0000256" key="6">
    <source>
        <dbReference type="ARBA" id="ARBA00022538"/>
    </source>
</evidence>
<dbReference type="GO" id="GO:0046872">
    <property type="term" value="F:metal ion binding"/>
    <property type="evidence" value="ECO:0007669"/>
    <property type="project" value="UniProtKB-KW"/>
</dbReference>
<dbReference type="Pfam" id="PF02386">
    <property type="entry name" value="TrkH"/>
    <property type="match status" value="1"/>
</dbReference>
<dbReference type="AlphaFoldDB" id="A0A9D2BYF5"/>
<name>A0A9D2BYF5_9FIRM</name>
<evidence type="ECO:0000256" key="13">
    <source>
        <dbReference type="SAM" id="Phobius"/>
    </source>
</evidence>
<comment type="caution">
    <text evidence="14">The sequence shown here is derived from an EMBL/GenBank/DDBJ whole genome shotgun (WGS) entry which is preliminary data.</text>
</comment>
<accession>A0A9D2BYF5</accession>
<feature type="binding site" evidence="12">
    <location>
        <position position="109"/>
    </location>
    <ligand>
        <name>K(+)</name>
        <dbReference type="ChEBI" id="CHEBI:29103"/>
    </ligand>
</feature>
<feature type="transmembrane region" description="Helical" evidence="13">
    <location>
        <begin position="131"/>
        <end position="150"/>
    </location>
</feature>
<dbReference type="Proteomes" id="UP000823868">
    <property type="component" value="Unassembled WGS sequence"/>
</dbReference>
<keyword evidence="6" id="KW-0633">Potassium transport</keyword>
<feature type="transmembrane region" description="Helical" evidence="13">
    <location>
        <begin position="329"/>
        <end position="354"/>
    </location>
</feature>
<gene>
    <name evidence="14" type="ORF">H9841_00470</name>
</gene>
<keyword evidence="7 13" id="KW-0812">Transmembrane</keyword>
<keyword evidence="3" id="KW-0813">Transport</keyword>
<comment type="subcellular location">
    <subcellularLocation>
        <location evidence="1">Cell inner membrane</location>
        <topology evidence="1">Multi-pass membrane protein</topology>
    </subcellularLocation>
</comment>
<keyword evidence="11 13" id="KW-0472">Membrane</keyword>
<keyword evidence="9 13" id="KW-1133">Transmembrane helix</keyword>
<keyword evidence="4" id="KW-1003">Cell membrane</keyword>
<dbReference type="PANTHER" id="PTHR32024:SF2">
    <property type="entry name" value="TRK SYSTEM POTASSIUM UPTAKE PROTEIN TRKG-RELATED"/>
    <property type="match status" value="1"/>
</dbReference>